<feature type="compositionally biased region" description="Low complexity" evidence="1">
    <location>
        <begin position="214"/>
        <end position="223"/>
    </location>
</feature>
<evidence type="ECO:0000256" key="1">
    <source>
        <dbReference type="SAM" id="MobiDB-lite"/>
    </source>
</evidence>
<protein>
    <recommendedName>
        <fullName evidence="3">Myb/SANT-like DNA-binding domain-containing protein</fullName>
    </recommendedName>
</protein>
<feature type="region of interest" description="Disordered" evidence="1">
    <location>
        <begin position="138"/>
        <end position="403"/>
    </location>
</feature>
<dbReference type="EMBL" id="CM004477">
    <property type="protein sequence ID" value="OCT74328.1"/>
    <property type="molecule type" value="Genomic_DNA"/>
</dbReference>
<dbReference type="Pfam" id="PF13873">
    <property type="entry name" value="Myb_DNA-bind_5"/>
    <property type="match status" value="1"/>
</dbReference>
<proteinExistence type="predicted"/>
<accession>A0A974HDW0</accession>
<dbReference type="Proteomes" id="UP000694892">
    <property type="component" value="Chromosome 6S"/>
</dbReference>
<dbReference type="GO" id="GO:0005634">
    <property type="term" value="C:nucleus"/>
    <property type="evidence" value="ECO:0007669"/>
    <property type="project" value="TreeGrafter"/>
</dbReference>
<feature type="compositionally biased region" description="Acidic residues" evidence="1">
    <location>
        <begin position="384"/>
        <end position="394"/>
    </location>
</feature>
<dbReference type="PANTHER" id="PTHR23098">
    <property type="entry name" value="AGAP001331-PA-RELATED"/>
    <property type="match status" value="1"/>
</dbReference>
<feature type="compositionally biased region" description="Pro residues" evidence="1">
    <location>
        <begin position="319"/>
        <end position="330"/>
    </location>
</feature>
<dbReference type="InterPro" id="IPR028002">
    <property type="entry name" value="Myb_DNA-bind_5"/>
</dbReference>
<keyword evidence="2" id="KW-0812">Transmembrane</keyword>
<reference evidence="5" key="1">
    <citation type="journal article" date="2016" name="Nature">
        <title>Genome evolution in the allotetraploid frog Xenopus laevis.</title>
        <authorList>
            <person name="Session A.M."/>
            <person name="Uno Y."/>
            <person name="Kwon T."/>
            <person name="Chapman J.A."/>
            <person name="Toyoda A."/>
            <person name="Takahashi S."/>
            <person name="Fukui A."/>
            <person name="Hikosaka A."/>
            <person name="Suzuki A."/>
            <person name="Kondo M."/>
            <person name="van Heeringen S.J."/>
            <person name="Quigley I."/>
            <person name="Heinz S."/>
            <person name="Ogino H."/>
            <person name="Ochi H."/>
            <person name="Hellsten U."/>
            <person name="Lyons J.B."/>
            <person name="Simakov O."/>
            <person name="Putnam N."/>
            <person name="Stites J."/>
            <person name="Kuroki Y."/>
            <person name="Tanaka T."/>
            <person name="Michiue T."/>
            <person name="Watanabe M."/>
            <person name="Bogdanovic O."/>
            <person name="Lister R."/>
            <person name="Georgiou G."/>
            <person name="Paranjpe S.S."/>
            <person name="van Kruijsbergen I."/>
            <person name="Shu S."/>
            <person name="Carlson J."/>
            <person name="Kinoshita T."/>
            <person name="Ohta Y."/>
            <person name="Mawaribuchi S."/>
            <person name="Jenkins J."/>
            <person name="Grimwood J."/>
            <person name="Schmutz J."/>
            <person name="Mitros T."/>
            <person name="Mozaffari S.V."/>
            <person name="Suzuki Y."/>
            <person name="Haramoto Y."/>
            <person name="Yamamoto T.S."/>
            <person name="Takagi C."/>
            <person name="Heald R."/>
            <person name="Miller K."/>
            <person name="Haudenschild C."/>
            <person name="Kitzman J."/>
            <person name="Nakayama T."/>
            <person name="Izutsu Y."/>
            <person name="Robert J."/>
            <person name="Fortriede J."/>
            <person name="Burns K."/>
            <person name="Lotay V."/>
            <person name="Karimi K."/>
            <person name="Yasuoka Y."/>
            <person name="Dichmann D.S."/>
            <person name="Flajnik M.F."/>
            <person name="Houston D.W."/>
            <person name="Shendure J."/>
            <person name="DuPasquier L."/>
            <person name="Vize P.D."/>
            <person name="Zorn A.M."/>
            <person name="Ito M."/>
            <person name="Marcotte E.M."/>
            <person name="Wallingford J.B."/>
            <person name="Ito Y."/>
            <person name="Asashima M."/>
            <person name="Ueno N."/>
            <person name="Matsuda Y."/>
            <person name="Veenstra G.J."/>
            <person name="Fujiyama A."/>
            <person name="Harland R.M."/>
            <person name="Taira M."/>
            <person name="Rokhsar D.S."/>
        </authorList>
    </citation>
    <scope>NUCLEOTIDE SEQUENCE [LARGE SCALE GENOMIC DNA]</scope>
    <source>
        <strain evidence="5">J</strain>
    </source>
</reference>
<evidence type="ECO:0000313" key="4">
    <source>
        <dbReference type="EMBL" id="OCT74328.1"/>
    </source>
</evidence>
<evidence type="ECO:0000259" key="3">
    <source>
        <dbReference type="Pfam" id="PF13873"/>
    </source>
</evidence>
<feature type="compositionally biased region" description="Basic and acidic residues" evidence="1">
    <location>
        <begin position="203"/>
        <end position="213"/>
    </location>
</feature>
<feature type="compositionally biased region" description="Pro residues" evidence="1">
    <location>
        <begin position="238"/>
        <end position="249"/>
    </location>
</feature>
<dbReference type="AlphaFoldDB" id="A0A974HDW0"/>
<feature type="compositionally biased region" description="Low complexity" evidence="1">
    <location>
        <begin position="351"/>
        <end position="364"/>
    </location>
</feature>
<gene>
    <name evidence="4" type="ORF">XELAEV_18033293mg</name>
</gene>
<organism evidence="4 5">
    <name type="scientific">Xenopus laevis</name>
    <name type="common">African clawed frog</name>
    <dbReference type="NCBI Taxonomy" id="8355"/>
    <lineage>
        <taxon>Eukaryota</taxon>
        <taxon>Metazoa</taxon>
        <taxon>Chordata</taxon>
        <taxon>Craniata</taxon>
        <taxon>Vertebrata</taxon>
        <taxon>Euteleostomi</taxon>
        <taxon>Amphibia</taxon>
        <taxon>Batrachia</taxon>
        <taxon>Anura</taxon>
        <taxon>Pipoidea</taxon>
        <taxon>Pipidae</taxon>
        <taxon>Xenopodinae</taxon>
        <taxon>Xenopus</taxon>
        <taxon>Xenopus</taxon>
    </lineage>
</organism>
<keyword evidence="2" id="KW-0472">Membrane</keyword>
<sequence>MLPFVNSISETSPLKPECLMAHISLIPKPGKDCSVCGNYRPISLSNIDLEIFYKILAQILKLLPHCIHRDQVGFVMGREAKENTIKHWHTLENLCTNDMLNSLPWLGSPLEAILGAFVPLMRTCYLDEPGGGGCQTAAYKMQRRSEEEEGECDSSPDQGPRVATSHTMWDVGHHRRGREGDRGWSVRGRGSWAEVEESLSDGGSHRGGEERSGSGRTRSSPSSCHVSPQHRRQVEVPAPQPGEVGPPPAHAMCPPQHWGHVVGPAPQPGEVGPPPGHATCPPQHRGHVAGPAAQPGEVGPPPGHATCPPQHRGHVEGPAPQPGEVGPPPGRDTCPPNIGDMWRVPHPSQEKSGTSARAGSTATTARKRQEEEEPTPASQRRPEEEDNEDDDGDEGPSGRMGRRFTSQENVALVDEVIAQWDVLFGCRSHRINAARRKKIWQLVTDKVNAVGGVHRDRNTVYKRFSDLKRWIRAKFAARRAKAQKTGGGTLPSLRLQPYECRLLDFMGREVCEGLEGPLHDTDWRSKYILIHNILTAFIHILIICLNSSFPLYHLASLLKYCSCLP</sequence>
<keyword evidence="2" id="KW-1133">Transmembrane helix</keyword>
<evidence type="ECO:0000256" key="2">
    <source>
        <dbReference type="SAM" id="Phobius"/>
    </source>
</evidence>
<feature type="compositionally biased region" description="Pro residues" evidence="1">
    <location>
        <begin position="265"/>
        <end position="276"/>
    </location>
</feature>
<feature type="transmembrane region" description="Helical" evidence="2">
    <location>
        <begin position="527"/>
        <end position="549"/>
    </location>
</feature>
<evidence type="ECO:0000313" key="5">
    <source>
        <dbReference type="Proteomes" id="UP000694892"/>
    </source>
</evidence>
<feature type="domain" description="Myb/SANT-like DNA-binding" evidence="3">
    <location>
        <begin position="402"/>
        <end position="476"/>
    </location>
</feature>
<name>A0A974HDW0_XENLA</name>
<dbReference type="PANTHER" id="PTHR23098:SF23">
    <property type="entry name" value="MYB-RELATED TRANSCRIPTION FACTOR, PARTNER OF PROFILIN-LIKE ISOFORM X2-RELATED"/>
    <property type="match status" value="1"/>
</dbReference>